<dbReference type="CDD" id="cd02440">
    <property type="entry name" value="AdoMet_MTases"/>
    <property type="match status" value="1"/>
</dbReference>
<comment type="pathway">
    <text evidence="4">Quinol/quinone metabolism; menaquinone biosynthesis; menaquinol from 1,4-dihydroxy-2-naphthoate: step 2/2.</text>
</comment>
<dbReference type="PROSITE" id="PS51608">
    <property type="entry name" value="SAM_MT_UBIE"/>
    <property type="match status" value="1"/>
</dbReference>
<dbReference type="HAMAP" id="MF_01813">
    <property type="entry name" value="MenG_UbiE_methyltr"/>
    <property type="match status" value="1"/>
</dbReference>
<sequence length="249" mass="28513">MNINASEPKTHTEDHKYDHVQSVFESIAHKYDIMNDILSFRRHKAWRKFTMKKMAMKPGDTAIDLCCGTCDWTLSMAEASRTGQVVGLDFSPNMLKVGESKVRAKHLENQITLVQGNAMELPFEDNRFDYATIGFGLRNVPDLVQVLQEMKRVVKPGGMVVCLELSKPTWQPFKSIYYFYFQKVLPNLGKLFAKRYEQYKWLPDSLALFPGREELASIFRDVGLQHVKAYPLTGGIAALHIGIKENRHV</sequence>
<comment type="caution">
    <text evidence="4">Lacks conserved residue(s) required for the propagation of feature annotation.</text>
</comment>
<dbReference type="NCBIfam" id="TIGR01934">
    <property type="entry name" value="MenG_MenH_UbiE"/>
    <property type="match status" value="1"/>
</dbReference>
<keyword evidence="3 4" id="KW-0949">S-adenosyl-L-methionine</keyword>
<dbReference type="PANTHER" id="PTHR43591:SF24">
    <property type="entry name" value="2-METHOXY-6-POLYPRENYL-1,4-BENZOQUINOL METHYLASE, MITOCHONDRIAL"/>
    <property type="match status" value="1"/>
</dbReference>
<organism evidence="5 6">
    <name type="scientific">Paenibacillus cookii</name>
    <dbReference type="NCBI Taxonomy" id="157839"/>
    <lineage>
        <taxon>Bacteria</taxon>
        <taxon>Bacillati</taxon>
        <taxon>Bacillota</taxon>
        <taxon>Bacilli</taxon>
        <taxon>Bacillales</taxon>
        <taxon>Paenibacillaceae</taxon>
        <taxon>Paenibacillus</taxon>
    </lineage>
</organism>
<dbReference type="Pfam" id="PF01209">
    <property type="entry name" value="Ubie_methyltran"/>
    <property type="match status" value="1"/>
</dbReference>
<reference evidence="5 6" key="1">
    <citation type="submission" date="2021-03" db="EMBL/GenBank/DDBJ databases">
        <title>Antimicrobial resistance genes in bacteria isolated from Japanese honey, and their potential for conferring macrolide and lincosamide resistance in the American foulbrood pathogen Paenibacillus larvae.</title>
        <authorList>
            <person name="Okamoto M."/>
            <person name="Kumagai M."/>
            <person name="Kanamori H."/>
            <person name="Takamatsu D."/>
        </authorList>
    </citation>
    <scope>NUCLEOTIDE SEQUENCE [LARGE SCALE GENOMIC DNA]</scope>
    <source>
        <strain evidence="5 6">J21TS3</strain>
    </source>
</reference>
<comment type="catalytic activity">
    <reaction evidence="4">
        <text>a 2-demethylmenaquinol + S-adenosyl-L-methionine = a menaquinol + S-adenosyl-L-homocysteine + H(+)</text>
        <dbReference type="Rhea" id="RHEA:42640"/>
        <dbReference type="Rhea" id="RHEA-COMP:9539"/>
        <dbReference type="Rhea" id="RHEA-COMP:9563"/>
        <dbReference type="ChEBI" id="CHEBI:15378"/>
        <dbReference type="ChEBI" id="CHEBI:18151"/>
        <dbReference type="ChEBI" id="CHEBI:55437"/>
        <dbReference type="ChEBI" id="CHEBI:57856"/>
        <dbReference type="ChEBI" id="CHEBI:59789"/>
        <dbReference type="EC" id="2.1.1.163"/>
    </reaction>
</comment>
<gene>
    <name evidence="4 5" type="primary">menG</name>
    <name evidence="5" type="ORF">J21TS3_00600</name>
</gene>
<dbReference type="PROSITE" id="PS01184">
    <property type="entry name" value="UBIE_2"/>
    <property type="match status" value="1"/>
</dbReference>
<accession>A0ABQ4LPP0</accession>
<evidence type="ECO:0000256" key="4">
    <source>
        <dbReference type="HAMAP-Rule" id="MF_01813"/>
    </source>
</evidence>
<dbReference type="NCBIfam" id="NF001243">
    <property type="entry name" value="PRK00216.1-4"/>
    <property type="match status" value="1"/>
</dbReference>
<dbReference type="PROSITE" id="PS01183">
    <property type="entry name" value="UBIE_1"/>
    <property type="match status" value="1"/>
</dbReference>
<comment type="caution">
    <text evidence="5">The sequence shown here is derived from an EMBL/GenBank/DDBJ whole genome shotgun (WGS) entry which is preliminary data.</text>
</comment>
<dbReference type="RefSeq" id="WP_212946824.1">
    <property type="nucleotide sequence ID" value="NZ_BORW01000001.1"/>
</dbReference>
<dbReference type="GO" id="GO:0008168">
    <property type="term" value="F:methyltransferase activity"/>
    <property type="evidence" value="ECO:0007669"/>
    <property type="project" value="UniProtKB-KW"/>
</dbReference>
<name>A0ABQ4LPP0_9BACL</name>
<protein>
    <recommendedName>
        <fullName evidence="4">Demethylmenaquinone methyltransferase</fullName>
        <ecNumber evidence="4">2.1.1.163</ecNumber>
    </recommendedName>
</protein>
<keyword evidence="2 4" id="KW-0808">Transferase</keyword>
<evidence type="ECO:0000256" key="2">
    <source>
        <dbReference type="ARBA" id="ARBA00022679"/>
    </source>
</evidence>
<dbReference type="Gene3D" id="3.40.50.150">
    <property type="entry name" value="Vaccinia Virus protein VP39"/>
    <property type="match status" value="1"/>
</dbReference>
<proteinExistence type="inferred from homology"/>
<dbReference type="InterPro" id="IPR023576">
    <property type="entry name" value="UbiE/COQ5_MeTrFase_CS"/>
</dbReference>
<dbReference type="NCBIfam" id="NF001244">
    <property type="entry name" value="PRK00216.1-5"/>
    <property type="match status" value="1"/>
</dbReference>
<dbReference type="EMBL" id="BORW01000001">
    <property type="protein sequence ID" value="GIO65239.1"/>
    <property type="molecule type" value="Genomic_DNA"/>
</dbReference>
<feature type="binding site" evidence="4">
    <location>
        <begin position="117"/>
        <end position="118"/>
    </location>
    <ligand>
        <name>S-adenosyl-L-methionine</name>
        <dbReference type="ChEBI" id="CHEBI:59789"/>
    </ligand>
</feature>
<evidence type="ECO:0000313" key="6">
    <source>
        <dbReference type="Proteomes" id="UP000680638"/>
    </source>
</evidence>
<comment type="function">
    <text evidence="4">Methyltransferase required for the conversion of demethylmenaquinol (DMKH2) to menaquinol (MKH2).</text>
</comment>
<keyword evidence="1 4" id="KW-0489">Methyltransferase</keyword>
<evidence type="ECO:0000256" key="1">
    <source>
        <dbReference type="ARBA" id="ARBA00022603"/>
    </source>
</evidence>
<comment type="similarity">
    <text evidence="4">Belongs to the class I-like SAM-binding methyltransferase superfamily. MenG/UbiE family.</text>
</comment>
<dbReference type="Proteomes" id="UP000680638">
    <property type="component" value="Unassembled WGS sequence"/>
</dbReference>
<dbReference type="PANTHER" id="PTHR43591">
    <property type="entry name" value="METHYLTRANSFERASE"/>
    <property type="match status" value="1"/>
</dbReference>
<dbReference type="SUPFAM" id="SSF53335">
    <property type="entry name" value="S-adenosyl-L-methionine-dependent methyltransferases"/>
    <property type="match status" value="1"/>
</dbReference>
<feature type="binding site" evidence="4">
    <location>
        <position position="89"/>
    </location>
    <ligand>
        <name>S-adenosyl-L-methionine</name>
        <dbReference type="ChEBI" id="CHEBI:59789"/>
    </ligand>
</feature>
<evidence type="ECO:0000313" key="5">
    <source>
        <dbReference type="EMBL" id="GIO65239.1"/>
    </source>
</evidence>
<keyword evidence="4" id="KW-0474">Menaquinone biosynthesis</keyword>
<keyword evidence="6" id="KW-1185">Reference proteome</keyword>
<dbReference type="GO" id="GO:0032259">
    <property type="term" value="P:methylation"/>
    <property type="evidence" value="ECO:0007669"/>
    <property type="project" value="UniProtKB-KW"/>
</dbReference>
<dbReference type="InterPro" id="IPR029063">
    <property type="entry name" value="SAM-dependent_MTases_sf"/>
</dbReference>
<dbReference type="InterPro" id="IPR004033">
    <property type="entry name" value="UbiE/COQ5_MeTrFase"/>
</dbReference>
<evidence type="ECO:0000256" key="3">
    <source>
        <dbReference type="ARBA" id="ARBA00022691"/>
    </source>
</evidence>
<feature type="binding site" evidence="4">
    <location>
        <position position="69"/>
    </location>
    <ligand>
        <name>S-adenosyl-L-methionine</name>
        <dbReference type="ChEBI" id="CHEBI:59789"/>
    </ligand>
</feature>
<dbReference type="EC" id="2.1.1.163" evidence="4"/>